<dbReference type="Proteomes" id="UP000601768">
    <property type="component" value="Unassembled WGS sequence"/>
</dbReference>
<dbReference type="Pfam" id="PF13474">
    <property type="entry name" value="SnoaL_3"/>
    <property type="match status" value="1"/>
</dbReference>
<gene>
    <name evidence="2" type="ORF">H8B19_09670</name>
</gene>
<dbReference type="EMBL" id="JACNEP010000006">
    <property type="protein sequence ID" value="MBC3766148.1"/>
    <property type="molecule type" value="Genomic_DNA"/>
</dbReference>
<reference evidence="2" key="1">
    <citation type="journal article" date="2018" name="Int. J. Syst. Evol. Microbiol.">
        <title>Neptunicella marina gen. nov., sp. nov., isolated from surface seawater.</title>
        <authorList>
            <person name="Liu X."/>
            <person name="Lai Q."/>
            <person name="Du Y."/>
            <person name="Zhang X."/>
            <person name="Liu Z."/>
            <person name="Sun F."/>
            <person name="Shao Z."/>
        </authorList>
    </citation>
    <scope>NUCLEOTIDE SEQUENCE</scope>
    <source>
        <strain evidence="2">S27-2</strain>
    </source>
</reference>
<protein>
    <submittedName>
        <fullName evidence="2">Nuclear transport factor 2 family protein</fullName>
    </submittedName>
</protein>
<accession>A0A8J6M2C5</accession>
<keyword evidence="3" id="KW-1185">Reference proteome</keyword>
<comment type="caution">
    <text evidence="2">The sequence shown here is derived from an EMBL/GenBank/DDBJ whole genome shotgun (WGS) entry which is preliminary data.</text>
</comment>
<sequence length="165" mass="18191">MIYKGYSKRILAVLVAGLFLLSGCNQLQPLNEKQKQQIKLEIETVFNDLVDAARALDTQAYFAFFDQEKFVGLNEDGSNWNNFAELAQLITPGFAAVKQINSLTFPNVTISVIDEHTAILVNQFKQNLTLHDETVIDVAGGGTQVWSNHSGQWKLVSVSASSAAE</sequence>
<dbReference type="InterPro" id="IPR032710">
    <property type="entry name" value="NTF2-like_dom_sf"/>
</dbReference>
<dbReference type="AlphaFoldDB" id="A0A8J6M2C5"/>
<reference evidence="2" key="2">
    <citation type="submission" date="2020-08" db="EMBL/GenBank/DDBJ databases">
        <authorList>
            <person name="Lai Q."/>
        </authorList>
    </citation>
    <scope>NUCLEOTIDE SEQUENCE</scope>
    <source>
        <strain evidence="2">S27-2</strain>
    </source>
</reference>
<dbReference type="InterPro" id="IPR037401">
    <property type="entry name" value="SnoaL-like"/>
</dbReference>
<dbReference type="PROSITE" id="PS51257">
    <property type="entry name" value="PROKAR_LIPOPROTEIN"/>
    <property type="match status" value="1"/>
</dbReference>
<dbReference type="SUPFAM" id="SSF54427">
    <property type="entry name" value="NTF2-like"/>
    <property type="match status" value="1"/>
</dbReference>
<dbReference type="RefSeq" id="WP_186506619.1">
    <property type="nucleotide sequence ID" value="NZ_JACNEP010000006.1"/>
</dbReference>
<proteinExistence type="predicted"/>
<dbReference type="Gene3D" id="3.10.450.50">
    <property type="match status" value="1"/>
</dbReference>
<feature type="domain" description="SnoaL-like" evidence="1">
    <location>
        <begin position="42"/>
        <end position="164"/>
    </location>
</feature>
<evidence type="ECO:0000313" key="3">
    <source>
        <dbReference type="Proteomes" id="UP000601768"/>
    </source>
</evidence>
<organism evidence="2 3">
    <name type="scientific">Neptunicella marina</name>
    <dbReference type="NCBI Taxonomy" id="2125989"/>
    <lineage>
        <taxon>Bacteria</taxon>
        <taxon>Pseudomonadati</taxon>
        <taxon>Pseudomonadota</taxon>
        <taxon>Gammaproteobacteria</taxon>
        <taxon>Alteromonadales</taxon>
        <taxon>Alteromonadaceae</taxon>
        <taxon>Neptunicella</taxon>
    </lineage>
</organism>
<name>A0A8J6M2C5_9ALTE</name>
<evidence type="ECO:0000313" key="2">
    <source>
        <dbReference type="EMBL" id="MBC3766148.1"/>
    </source>
</evidence>
<evidence type="ECO:0000259" key="1">
    <source>
        <dbReference type="Pfam" id="PF13474"/>
    </source>
</evidence>